<comment type="similarity">
    <text evidence="1">Belongs to the gamma-glutamylcyclotransferase family.</text>
</comment>
<reference evidence="5 6" key="1">
    <citation type="submission" date="2016-07" db="EMBL/GenBank/DDBJ databases">
        <title>Multiple horizontal gene transfer events from other fungi enriched the ability of initially mycotrophic Trichoderma (Ascomycota) to feed on dead plant biomass.</title>
        <authorList>
            <consortium name="DOE Joint Genome Institute"/>
            <person name="Aerts A."/>
            <person name="Atanasova L."/>
            <person name="Chenthamara K."/>
            <person name="Zhang J."/>
            <person name="Grujic M."/>
            <person name="Henrissat B."/>
            <person name="Kuo A."/>
            <person name="Salamov A."/>
            <person name="Lipzen A."/>
            <person name="Labutti K."/>
            <person name="Barry K."/>
            <person name="Miao Y."/>
            <person name="Rahimi M.J."/>
            <person name="Shen Q."/>
            <person name="Grigoriev I.V."/>
            <person name="Kubicek C.P."/>
            <person name="Druzhinina I.S."/>
        </authorList>
    </citation>
    <scope>NUCLEOTIDE SEQUENCE [LARGE SCALE GENOMIC DNA]</scope>
    <source>
        <strain evidence="5 6">CBS 226.95</strain>
    </source>
</reference>
<keyword evidence="2" id="KW-0808">Transferase</keyword>
<evidence type="ECO:0000256" key="2">
    <source>
        <dbReference type="ARBA" id="ARBA00022679"/>
    </source>
</evidence>
<dbReference type="GeneID" id="36628026"/>
<dbReference type="AlphaFoldDB" id="A0A2T4A5C4"/>
<gene>
    <name evidence="5" type="ORF">M431DRAFT_510367</name>
</gene>
<dbReference type="InterPro" id="IPR036568">
    <property type="entry name" value="GGCT-like_sf"/>
</dbReference>
<name>A0A2T4A5C4_TRIHA</name>
<evidence type="ECO:0000313" key="6">
    <source>
        <dbReference type="Proteomes" id="UP000241690"/>
    </source>
</evidence>
<dbReference type="InterPro" id="IPR045038">
    <property type="entry name" value="AIG2-like"/>
</dbReference>
<dbReference type="Gene3D" id="3.10.490.10">
    <property type="entry name" value="Gamma-glutamyl cyclotransferase-like"/>
    <property type="match status" value="1"/>
</dbReference>
<keyword evidence="6" id="KW-1185">Reference proteome</keyword>
<dbReference type="CDD" id="cd06661">
    <property type="entry name" value="GGCT_like"/>
    <property type="match status" value="1"/>
</dbReference>
<evidence type="ECO:0000256" key="1">
    <source>
        <dbReference type="ARBA" id="ARBA00008861"/>
    </source>
</evidence>
<dbReference type="PANTHER" id="PTHR31544:SF4">
    <property type="entry name" value="GAMMA-GLUTAMYLCYCLOTRANSFERASE-RELATED"/>
    <property type="match status" value="1"/>
</dbReference>
<dbReference type="RefSeq" id="XP_024771850.1">
    <property type="nucleotide sequence ID" value="XM_024919457.1"/>
</dbReference>
<proteinExistence type="inferred from homology"/>
<dbReference type="GO" id="GO:0016740">
    <property type="term" value="F:transferase activity"/>
    <property type="evidence" value="ECO:0007669"/>
    <property type="project" value="UniProtKB-KW"/>
</dbReference>
<feature type="domain" description="Gamma-glutamylcyclotransferase AIG2-like" evidence="4">
    <location>
        <begin position="223"/>
        <end position="322"/>
    </location>
</feature>
<protein>
    <recommendedName>
        <fullName evidence="3">Putative gamma-glutamylcyclotransferase</fullName>
    </recommendedName>
</protein>
<evidence type="ECO:0000259" key="4">
    <source>
        <dbReference type="Pfam" id="PF06094"/>
    </source>
</evidence>
<dbReference type="InterPro" id="IPR013024">
    <property type="entry name" value="GGCT-like"/>
</dbReference>
<accession>A0A2T4A5C4</accession>
<dbReference type="SUPFAM" id="SSF110857">
    <property type="entry name" value="Gamma-glutamyl cyclotransferase-like"/>
    <property type="match status" value="1"/>
</dbReference>
<dbReference type="InterPro" id="IPR009288">
    <property type="entry name" value="AIG2-like_dom"/>
</dbReference>
<organism evidence="5 6">
    <name type="scientific">Trichoderma harzianum CBS 226.95</name>
    <dbReference type="NCBI Taxonomy" id="983964"/>
    <lineage>
        <taxon>Eukaryota</taxon>
        <taxon>Fungi</taxon>
        <taxon>Dikarya</taxon>
        <taxon>Ascomycota</taxon>
        <taxon>Pezizomycotina</taxon>
        <taxon>Sordariomycetes</taxon>
        <taxon>Hypocreomycetidae</taxon>
        <taxon>Hypocreales</taxon>
        <taxon>Hypocreaceae</taxon>
        <taxon>Trichoderma</taxon>
    </lineage>
</organism>
<sequence>MDFLAACEDLAANVAAFDFVDDPSDVSESDRSMWQALFDLSSDEAVEAIRNWRADFARPTLSQAAWLMVKDAKTAEGFNKESYEYSIFKEQESRKKSRESSSGTVAANGGAQYLLKLEVEATNTEILYRLPKKPKILTGLDDDGNTTKFCLLSGTEKSELLKGPPKTRQPTFIRVSIAQKALSSTSLYPTLGFDTTMPQFRPANSPLPPPLARPGQDEYPVWYFFYGTLADADILSRIIGLGKKDGETQVEYKRARIHRGKLSTWGGKYLALVDADEDSTVDGCAYQVKDQNQEDSLRVYETGKYEVVRCTMELLEGDGGFLQGLTFRLA</sequence>
<dbReference type="Pfam" id="PF06094">
    <property type="entry name" value="GGACT"/>
    <property type="match status" value="1"/>
</dbReference>
<dbReference type="STRING" id="983964.A0A2T4A5C4"/>
<evidence type="ECO:0000313" key="5">
    <source>
        <dbReference type="EMBL" id="PTB52173.1"/>
    </source>
</evidence>
<dbReference type="EMBL" id="KZ679684">
    <property type="protein sequence ID" value="PTB52173.1"/>
    <property type="molecule type" value="Genomic_DNA"/>
</dbReference>
<dbReference type="PANTHER" id="PTHR31544">
    <property type="entry name" value="AIG2-LIKE PROTEIN D"/>
    <property type="match status" value="1"/>
</dbReference>
<evidence type="ECO:0000256" key="3">
    <source>
        <dbReference type="ARBA" id="ARBA00030602"/>
    </source>
</evidence>
<dbReference type="Proteomes" id="UP000241690">
    <property type="component" value="Unassembled WGS sequence"/>
</dbReference>